<sequence length="232" mass="26942">MHKQSRSIDDDSLPNTITFARMVKDKGRGNSRSEKMSQAPRETRGKTTRWPRISPPPFQRPKAYREGEKYWGYSATAKRIKKKGEVKDRRFLELRPVAPVVETKNLWNGRWRSGQRKEKNIRKEKVGGGGGREDKDKGRGNSRSEKMSQAPRETRGKTTRWPRISPPPFQRPKAYREGEKYWGYSATAKRIKKKRRGERQEIPGTKARSASGGDKKLVEWSLEKWTKKGEKT</sequence>
<evidence type="ECO:0000313" key="3">
    <source>
        <dbReference type="Proteomes" id="UP000239757"/>
    </source>
</evidence>
<dbReference type="EMBL" id="KZ662895">
    <property type="protein sequence ID" value="PPS17773.1"/>
    <property type="molecule type" value="Genomic_DNA"/>
</dbReference>
<feature type="region of interest" description="Disordered" evidence="1">
    <location>
        <begin position="103"/>
        <end position="232"/>
    </location>
</feature>
<protein>
    <submittedName>
        <fullName evidence="2">Uncharacterized protein</fullName>
    </submittedName>
</protein>
<dbReference type="Proteomes" id="UP000239757">
    <property type="component" value="Unassembled WGS sequence"/>
</dbReference>
<evidence type="ECO:0000256" key="1">
    <source>
        <dbReference type="SAM" id="MobiDB-lite"/>
    </source>
</evidence>
<feature type="compositionally biased region" description="Basic and acidic residues" evidence="1">
    <location>
        <begin position="115"/>
        <end position="156"/>
    </location>
</feature>
<accession>A0A2P5YQC9</accession>
<feature type="region of interest" description="Disordered" evidence="1">
    <location>
        <begin position="1"/>
        <end position="68"/>
    </location>
</feature>
<evidence type="ECO:0000313" key="2">
    <source>
        <dbReference type="EMBL" id="PPS17773.1"/>
    </source>
</evidence>
<feature type="compositionally biased region" description="Basic and acidic residues" evidence="1">
    <location>
        <begin position="213"/>
        <end position="232"/>
    </location>
</feature>
<feature type="compositionally biased region" description="Basic and acidic residues" evidence="1">
    <location>
        <begin position="22"/>
        <end position="45"/>
    </location>
</feature>
<proteinExistence type="predicted"/>
<name>A0A2P5YQC9_GOSBA</name>
<reference evidence="2 3" key="1">
    <citation type="submission" date="2015-01" db="EMBL/GenBank/DDBJ databases">
        <title>Genome of allotetraploid Gossypium barbadense reveals genomic plasticity and fiber elongation in cotton evolution.</title>
        <authorList>
            <person name="Chen X."/>
            <person name="Liu X."/>
            <person name="Zhao B."/>
            <person name="Zheng H."/>
            <person name="Hu Y."/>
            <person name="Lu G."/>
            <person name="Yang C."/>
            <person name="Chen J."/>
            <person name="Shan C."/>
            <person name="Zhang L."/>
            <person name="Zhou Y."/>
            <person name="Wang L."/>
            <person name="Guo W."/>
            <person name="Bai Y."/>
            <person name="Ruan J."/>
            <person name="Shangguan X."/>
            <person name="Mao Y."/>
            <person name="Jiang J."/>
            <person name="Zhu Y."/>
            <person name="Lei J."/>
            <person name="Kang H."/>
            <person name="Chen S."/>
            <person name="He X."/>
            <person name="Wang R."/>
            <person name="Wang Y."/>
            <person name="Chen J."/>
            <person name="Wang L."/>
            <person name="Yu S."/>
            <person name="Wang B."/>
            <person name="Wei J."/>
            <person name="Song S."/>
            <person name="Lu X."/>
            <person name="Gao Z."/>
            <person name="Gu W."/>
            <person name="Deng X."/>
            <person name="Ma D."/>
            <person name="Wang S."/>
            <person name="Liang W."/>
            <person name="Fang L."/>
            <person name="Cai C."/>
            <person name="Zhu X."/>
            <person name="Zhou B."/>
            <person name="Zhang Y."/>
            <person name="Chen Z."/>
            <person name="Xu S."/>
            <person name="Zhu R."/>
            <person name="Wang S."/>
            <person name="Zhang T."/>
            <person name="Zhao G."/>
        </authorList>
    </citation>
    <scope>NUCLEOTIDE SEQUENCE [LARGE SCALE GENOMIC DNA]</scope>
    <source>
        <strain evidence="3">cv. Xinhai21</strain>
        <tissue evidence="2">Leaf</tissue>
    </source>
</reference>
<organism evidence="2 3">
    <name type="scientific">Gossypium barbadense</name>
    <name type="common">Sea Island cotton</name>
    <name type="synonym">Hibiscus barbadensis</name>
    <dbReference type="NCBI Taxonomy" id="3634"/>
    <lineage>
        <taxon>Eukaryota</taxon>
        <taxon>Viridiplantae</taxon>
        <taxon>Streptophyta</taxon>
        <taxon>Embryophyta</taxon>
        <taxon>Tracheophyta</taxon>
        <taxon>Spermatophyta</taxon>
        <taxon>Magnoliopsida</taxon>
        <taxon>eudicotyledons</taxon>
        <taxon>Gunneridae</taxon>
        <taxon>Pentapetalae</taxon>
        <taxon>rosids</taxon>
        <taxon>malvids</taxon>
        <taxon>Malvales</taxon>
        <taxon>Malvaceae</taxon>
        <taxon>Malvoideae</taxon>
        <taxon>Gossypium</taxon>
    </lineage>
</organism>
<dbReference type="AlphaFoldDB" id="A0A2P5YQC9"/>
<gene>
    <name evidence="2" type="ORF">GOBAR_AA02796</name>
</gene>